<dbReference type="Proteomes" id="UP000708576">
    <property type="component" value="Unassembled WGS sequence"/>
</dbReference>
<feature type="domain" description="LamG-like jellyroll fold" evidence="4">
    <location>
        <begin position="379"/>
        <end position="515"/>
    </location>
</feature>
<dbReference type="RefSeq" id="WP_212217173.1">
    <property type="nucleotide sequence ID" value="NZ_JAGUCO010000016.1"/>
</dbReference>
<name>A0ABS5JYL7_9BACT</name>
<evidence type="ECO:0000313" key="6">
    <source>
        <dbReference type="Proteomes" id="UP000708576"/>
    </source>
</evidence>
<dbReference type="Pfam" id="PF13385">
    <property type="entry name" value="Laminin_G_3"/>
    <property type="match status" value="1"/>
</dbReference>
<sequence length="609" mass="68367">MKKLISVLLIVISFSICRAQNKIKAWEYWFDDGSSSLVQTLITPVEEFTLSTNINTNFLEDGLHCIQFRFIDENDLCSSIASQLFYKYSAVSEEVSLTEVEYWIDNDRSNTKSEAINGQTIIWEPEINLAGLQNGLHTINIRAKDSNNKWSAITSKFFIVKPNTATANLISWQYWFDNNIETATTTDFTSTNSYDLSTSIDISNLATGMHILNIRFKDDQNKWSSPVSKFFYLKESNPDLPNSMVAIQYWLDDNLENTYTEILESNQSLTITDAIDFTTLVAGTHTIHFRFLDKSDVWSSAISNTFIKESLSIEDGLIAHYPLDANGEDQSVYQHHGTLNETTSTTDRFGNANAAIYFDGDNDYIRISDADHLDINNNESFSVSLWLKQEGANTDKYFLSKYNPSLGSNGAYGFGTGYTGDAYSWLYFNDDGGTENRGAIELNDGNWHHYVAVYKPGESISIFIDNQLDIQQTVSYTGNTTNSTDLFIGCGANIAQYFTGSLDDIRIYKRALSTEEINGLYDYIPTSAANNYLINIKVYPNPASDQLHIDLGENKGASICIYSSTGTCVYNTVAIDNKVRLPVSHLTKGLYLIEIKSSKGRSVSKVIIE</sequence>
<reference evidence="5 6" key="1">
    <citation type="journal article" date="2015" name="Int. J. Syst. Evol. Microbiol.">
        <title>Carboxylicivirga linearis sp. nov., isolated from a sea cucumber culture pond.</title>
        <authorList>
            <person name="Wang F.Q."/>
            <person name="Zhou Y.X."/>
            <person name="Lin X.Z."/>
            <person name="Chen G.J."/>
            <person name="Du Z.J."/>
        </authorList>
    </citation>
    <scope>NUCLEOTIDE SEQUENCE [LARGE SCALE GENOMIC DNA]</scope>
    <source>
        <strain evidence="5 6">FB218</strain>
    </source>
</reference>
<feature type="signal peptide" evidence="3">
    <location>
        <begin position="1"/>
        <end position="19"/>
    </location>
</feature>
<dbReference type="InterPro" id="IPR026444">
    <property type="entry name" value="Secre_tail"/>
</dbReference>
<dbReference type="Pfam" id="PF18962">
    <property type="entry name" value="Por_Secre_tail"/>
    <property type="match status" value="1"/>
</dbReference>
<accession>A0ABS5JYL7</accession>
<keyword evidence="2" id="KW-1015">Disulfide bond</keyword>
<dbReference type="EMBL" id="JAGUCO010000016">
    <property type="protein sequence ID" value="MBS2099934.1"/>
    <property type="molecule type" value="Genomic_DNA"/>
</dbReference>
<keyword evidence="6" id="KW-1185">Reference proteome</keyword>
<gene>
    <name evidence="5" type="ORF">KEM10_16720</name>
</gene>
<dbReference type="SUPFAM" id="SSF49899">
    <property type="entry name" value="Concanavalin A-like lectins/glucanases"/>
    <property type="match status" value="1"/>
</dbReference>
<dbReference type="NCBIfam" id="TIGR04183">
    <property type="entry name" value="Por_Secre_tail"/>
    <property type="match status" value="1"/>
</dbReference>
<evidence type="ECO:0000259" key="4">
    <source>
        <dbReference type="SMART" id="SM00560"/>
    </source>
</evidence>
<dbReference type="Gene3D" id="2.60.120.200">
    <property type="match status" value="1"/>
</dbReference>
<evidence type="ECO:0000313" key="5">
    <source>
        <dbReference type="EMBL" id="MBS2099934.1"/>
    </source>
</evidence>
<protein>
    <submittedName>
        <fullName evidence="5">T9SS type A sorting domain-containing protein</fullName>
    </submittedName>
</protein>
<proteinExistence type="predicted"/>
<dbReference type="SMART" id="SM00560">
    <property type="entry name" value="LamGL"/>
    <property type="match status" value="1"/>
</dbReference>
<dbReference type="InterPro" id="IPR006558">
    <property type="entry name" value="LamG-like"/>
</dbReference>
<evidence type="ECO:0000256" key="1">
    <source>
        <dbReference type="ARBA" id="ARBA00022729"/>
    </source>
</evidence>
<dbReference type="InterPro" id="IPR013320">
    <property type="entry name" value="ConA-like_dom_sf"/>
</dbReference>
<comment type="caution">
    <text evidence="5">The sequence shown here is derived from an EMBL/GenBank/DDBJ whole genome shotgun (WGS) entry which is preliminary data.</text>
</comment>
<organism evidence="5 6">
    <name type="scientific">Carboxylicivirga linearis</name>
    <dbReference type="NCBI Taxonomy" id="1628157"/>
    <lineage>
        <taxon>Bacteria</taxon>
        <taxon>Pseudomonadati</taxon>
        <taxon>Bacteroidota</taxon>
        <taxon>Bacteroidia</taxon>
        <taxon>Marinilabiliales</taxon>
        <taxon>Marinilabiliaceae</taxon>
        <taxon>Carboxylicivirga</taxon>
    </lineage>
</organism>
<evidence type="ECO:0000256" key="3">
    <source>
        <dbReference type="SAM" id="SignalP"/>
    </source>
</evidence>
<evidence type="ECO:0000256" key="2">
    <source>
        <dbReference type="ARBA" id="ARBA00023157"/>
    </source>
</evidence>
<feature type="chain" id="PRO_5045757247" evidence="3">
    <location>
        <begin position="20"/>
        <end position="609"/>
    </location>
</feature>
<keyword evidence="1 3" id="KW-0732">Signal</keyword>